<accession>A0A6J6ACL1</accession>
<name>A0A6J6ACL1_9ZZZZ</name>
<reference evidence="1" key="1">
    <citation type="submission" date="2020-05" db="EMBL/GenBank/DDBJ databases">
        <authorList>
            <person name="Chiriac C."/>
            <person name="Salcher M."/>
            <person name="Ghai R."/>
            <person name="Kavagutti S V."/>
        </authorList>
    </citation>
    <scope>NUCLEOTIDE SEQUENCE</scope>
</reference>
<dbReference type="EMBL" id="CAESPC010000004">
    <property type="protein sequence ID" value="CAB4366481.1"/>
    <property type="molecule type" value="Genomic_DNA"/>
</dbReference>
<proteinExistence type="predicted"/>
<dbReference type="EMBL" id="CAFAZZ010000100">
    <property type="protein sequence ID" value="CAB4844198.1"/>
    <property type="molecule type" value="Genomic_DNA"/>
</dbReference>
<dbReference type="AlphaFoldDB" id="A0A6J6ACL1"/>
<sequence length="88" mass="10236">MSKRDESGDFDDELINDEFESIIEGLSLDESSPTTYLDELDAFEDTHKFTPPVLPKKSLRIQFQEAKQSFIRWKNNRINEKPEDGAEL</sequence>
<evidence type="ECO:0000313" key="1">
    <source>
        <dbReference type="EMBL" id="CAB4366481.1"/>
    </source>
</evidence>
<gene>
    <name evidence="2" type="ORF">UFOPK3243_00940</name>
    <name evidence="1" type="ORF">UFOPK4180_00069</name>
</gene>
<protein>
    <submittedName>
        <fullName evidence="1">Unannotated protein</fullName>
    </submittedName>
</protein>
<organism evidence="1">
    <name type="scientific">freshwater metagenome</name>
    <dbReference type="NCBI Taxonomy" id="449393"/>
    <lineage>
        <taxon>unclassified sequences</taxon>
        <taxon>metagenomes</taxon>
        <taxon>ecological metagenomes</taxon>
    </lineage>
</organism>
<evidence type="ECO:0000313" key="2">
    <source>
        <dbReference type="EMBL" id="CAB4844198.1"/>
    </source>
</evidence>